<feature type="compositionally biased region" description="Polar residues" evidence="9">
    <location>
        <begin position="190"/>
        <end position="203"/>
    </location>
</feature>
<dbReference type="PROSITE" id="PS50110">
    <property type="entry name" value="RESPONSE_REGULATORY"/>
    <property type="match status" value="1"/>
</dbReference>
<evidence type="ECO:0000313" key="13">
    <source>
        <dbReference type="EMBL" id="VDD20555.1"/>
    </source>
</evidence>
<dbReference type="SUPFAM" id="SSF46689">
    <property type="entry name" value="Homeodomain-like"/>
    <property type="match status" value="1"/>
</dbReference>
<keyword evidence="2 8" id="KW-0597">Phosphoprotein</keyword>
<feature type="region of interest" description="Disordered" evidence="9">
    <location>
        <begin position="355"/>
        <end position="375"/>
    </location>
</feature>
<dbReference type="SUPFAM" id="SSF52172">
    <property type="entry name" value="CheY-like"/>
    <property type="match status" value="1"/>
</dbReference>
<gene>
    <name evidence="13" type="ORF">BRAA10T44945Z</name>
    <name evidence="12" type="ORF">BRAPAZ1V2_A10P30060.2</name>
</gene>
<accession>A0A3P6DDP2</accession>
<dbReference type="PROSITE" id="PS51294">
    <property type="entry name" value="HTH_MYB"/>
    <property type="match status" value="1"/>
</dbReference>
<dbReference type="InterPro" id="IPR045279">
    <property type="entry name" value="ARR-like"/>
</dbReference>
<dbReference type="InterPro" id="IPR011006">
    <property type="entry name" value="CheY-like_superfamily"/>
</dbReference>
<proteinExistence type="predicted"/>
<dbReference type="EMBL" id="LS974626">
    <property type="protein sequence ID" value="CAG7911760.1"/>
    <property type="molecule type" value="Genomic_DNA"/>
</dbReference>
<evidence type="ECO:0000256" key="5">
    <source>
        <dbReference type="ARBA" id="ARBA00023159"/>
    </source>
</evidence>
<keyword evidence="6" id="KW-0804">Transcription</keyword>
<dbReference type="Proteomes" id="UP000694005">
    <property type="component" value="Chromosome A10"/>
</dbReference>
<dbReference type="SMR" id="A0A3P6DDP2"/>
<evidence type="ECO:0000256" key="3">
    <source>
        <dbReference type="ARBA" id="ARBA00023012"/>
    </source>
</evidence>
<feature type="domain" description="Response regulatory" evidence="10">
    <location>
        <begin position="17"/>
        <end position="139"/>
    </location>
</feature>
<dbReference type="Gramene" id="A10p30060.2_BraZ1">
    <property type="protein sequence ID" value="A10p30060.2_BraZ1.CDS"/>
    <property type="gene ID" value="A10g30060.2_BraZ1"/>
</dbReference>
<dbReference type="EMBL" id="LR031577">
    <property type="protein sequence ID" value="VDD20555.1"/>
    <property type="molecule type" value="Genomic_DNA"/>
</dbReference>
<protein>
    <recommendedName>
        <fullName evidence="14">Response regulatory domain-containing protein</fullName>
    </recommendedName>
</protein>
<dbReference type="GO" id="GO:0005634">
    <property type="term" value="C:nucleus"/>
    <property type="evidence" value="ECO:0007669"/>
    <property type="project" value="UniProtKB-SubCell"/>
</dbReference>
<evidence type="ECO:0000256" key="2">
    <source>
        <dbReference type="ARBA" id="ARBA00022553"/>
    </source>
</evidence>
<name>A0A3P6DDP2_BRACM</name>
<dbReference type="Pfam" id="PF00072">
    <property type="entry name" value="Response_reg"/>
    <property type="match status" value="1"/>
</dbReference>
<evidence type="ECO:0000256" key="6">
    <source>
        <dbReference type="ARBA" id="ARBA00023163"/>
    </source>
</evidence>
<evidence type="ECO:0000256" key="4">
    <source>
        <dbReference type="ARBA" id="ARBA00023015"/>
    </source>
</evidence>
<evidence type="ECO:0000256" key="7">
    <source>
        <dbReference type="ARBA" id="ARBA00023242"/>
    </source>
</evidence>
<dbReference type="GO" id="GO:0003677">
    <property type="term" value="F:DNA binding"/>
    <property type="evidence" value="ECO:0007669"/>
    <property type="project" value="InterPro"/>
</dbReference>
<organism evidence="13">
    <name type="scientific">Brassica campestris</name>
    <name type="common">Field mustard</name>
    <dbReference type="NCBI Taxonomy" id="3711"/>
    <lineage>
        <taxon>Eukaryota</taxon>
        <taxon>Viridiplantae</taxon>
        <taxon>Streptophyta</taxon>
        <taxon>Embryophyta</taxon>
        <taxon>Tracheophyta</taxon>
        <taxon>Spermatophyta</taxon>
        <taxon>Magnoliopsida</taxon>
        <taxon>eudicotyledons</taxon>
        <taxon>Gunneridae</taxon>
        <taxon>Pentapetalae</taxon>
        <taxon>rosids</taxon>
        <taxon>malvids</taxon>
        <taxon>Brassicales</taxon>
        <taxon>Brassicaceae</taxon>
        <taxon>Brassiceae</taxon>
        <taxon>Brassica</taxon>
    </lineage>
</organism>
<evidence type="ECO:0000313" key="12">
    <source>
        <dbReference type="EMBL" id="CAG7911760.1"/>
    </source>
</evidence>
<feature type="region of interest" description="Disordered" evidence="9">
    <location>
        <begin position="479"/>
        <end position="532"/>
    </location>
</feature>
<keyword evidence="5" id="KW-0010">Activator</keyword>
<evidence type="ECO:0000256" key="9">
    <source>
        <dbReference type="SAM" id="MobiDB-lite"/>
    </source>
</evidence>
<dbReference type="NCBIfam" id="TIGR01557">
    <property type="entry name" value="myb_SHAQKYF"/>
    <property type="match status" value="1"/>
</dbReference>
<dbReference type="Gene3D" id="3.40.50.2300">
    <property type="match status" value="1"/>
</dbReference>
<evidence type="ECO:0000259" key="10">
    <source>
        <dbReference type="PROSITE" id="PS50110"/>
    </source>
</evidence>
<dbReference type="InterPro" id="IPR009057">
    <property type="entry name" value="Homeodomain-like_sf"/>
</dbReference>
<dbReference type="GO" id="GO:0000160">
    <property type="term" value="P:phosphorelay signal transduction system"/>
    <property type="evidence" value="ECO:0007669"/>
    <property type="project" value="UniProtKB-KW"/>
</dbReference>
<dbReference type="AlphaFoldDB" id="A0A3P6DDP2"/>
<evidence type="ECO:0000256" key="8">
    <source>
        <dbReference type="PROSITE-ProRule" id="PRU00169"/>
    </source>
</evidence>
<evidence type="ECO:0000256" key="1">
    <source>
        <dbReference type="ARBA" id="ARBA00004123"/>
    </source>
</evidence>
<evidence type="ECO:0008006" key="14">
    <source>
        <dbReference type="Google" id="ProtNLM"/>
    </source>
</evidence>
<dbReference type="GO" id="GO:0009736">
    <property type="term" value="P:cytokinin-activated signaling pathway"/>
    <property type="evidence" value="ECO:0007669"/>
    <property type="project" value="InterPro"/>
</dbReference>
<feature type="modified residue" description="4-aspartylphosphate" evidence="8">
    <location>
        <position position="76"/>
    </location>
</feature>
<dbReference type="InterPro" id="IPR017930">
    <property type="entry name" value="Myb_dom"/>
</dbReference>
<sequence>MAFAQPFYNQSSLLRINVMVVDDDPVFLEIMSRTLEKLKYRDSSTMEITVIAVKDSREALSTLKIERNNIDLIVTDYYMPDMNGLQLKKQITQEYGNLPVIVMSSDTDKEHESLTCGAMGFIQKPIKATELTKFYQLALKCKRNGKSTLWTENNHNDTDVSISQQIQFFPEQDNLMMTKTKKFSPRPDSRSMNSSNGTCVSTDASRKNKKRKANGGSGDGVESLSQPSMKSKITWTDDLHDLFLQAIRHIGLDKAVPKKILEFMNVSYLTRENVASHLQKYRQFLRKVAERSSLCSSNMLPSNGIDSIYPYPHTREPYYNNYTSSSSWYGTSLSNNRSFYSNPGHGLGQSRLLSNTSDPVRSNQMPHSYMNRSSTYDTHRIGSNLTLPVESNLNYSSQNVGRRSFLEPTANKTSQTSQALGFEQHGLSAINGSGFNNNTLISYGSLAPNQLGTNSYKGSISTQQGMTNGSLALNQPGMSAYGSSTSTQPGMSSHISLTTNQPGRNSYGSLTAPQPRMSTHESLSPNQQGISSYENLTSNQLGMDSHGSLSHDQPRMSSYENLTSNNLGLSSHGFLTPNQPGLKSYGSAIHNVGLNSFEGLTTHQPGSSNFSYGLQSFLNNENTAYEPQPQTHAQAAAQPNIEIPQQENLSLFDDLGNINELLCDISNFELDHNKQQEAVSTTQFELPANVSTEMNQFFSLEDDDWTFLNTNQGLSNGETSNNVAPETNSQTFNMSTNHDQEQDAQDFVDWSFLNPEDLANEYDFMDSLFNGMN</sequence>
<dbReference type="InterPro" id="IPR001789">
    <property type="entry name" value="Sig_transdc_resp-reg_receiver"/>
</dbReference>
<dbReference type="PANTHER" id="PTHR43874">
    <property type="entry name" value="TWO-COMPONENT RESPONSE REGULATOR"/>
    <property type="match status" value="1"/>
</dbReference>
<dbReference type="InterPro" id="IPR001005">
    <property type="entry name" value="SANT/Myb"/>
</dbReference>
<dbReference type="FunFam" id="1.10.10.60:FF:000007">
    <property type="entry name" value="Two-component response regulator"/>
    <property type="match status" value="1"/>
</dbReference>
<evidence type="ECO:0000259" key="11">
    <source>
        <dbReference type="PROSITE" id="PS51294"/>
    </source>
</evidence>
<dbReference type="PANTHER" id="PTHR43874:SF19">
    <property type="entry name" value="RESPONSE REGULATOR 23-RELATED"/>
    <property type="match status" value="1"/>
</dbReference>
<keyword evidence="4" id="KW-0805">Transcription regulation</keyword>
<dbReference type="Pfam" id="PF00249">
    <property type="entry name" value="Myb_DNA-binding"/>
    <property type="match status" value="1"/>
</dbReference>
<keyword evidence="3" id="KW-0902">Two-component regulatory system</keyword>
<dbReference type="InterPro" id="IPR006447">
    <property type="entry name" value="Myb_dom_plants"/>
</dbReference>
<feature type="domain" description="HTH myb-type" evidence="11">
    <location>
        <begin position="234"/>
        <end position="286"/>
    </location>
</feature>
<reference evidence="13" key="1">
    <citation type="submission" date="2018-11" db="EMBL/GenBank/DDBJ databases">
        <authorList>
            <consortium name="Genoscope - CEA"/>
            <person name="William W."/>
        </authorList>
    </citation>
    <scope>NUCLEOTIDE SEQUENCE</scope>
</reference>
<dbReference type="SMART" id="SM00448">
    <property type="entry name" value="REC"/>
    <property type="match status" value="1"/>
</dbReference>
<comment type="subcellular location">
    <subcellularLocation>
        <location evidence="1">Nucleus</location>
    </subcellularLocation>
</comment>
<keyword evidence="7" id="KW-0539">Nucleus</keyword>
<dbReference type="Gene3D" id="1.10.10.60">
    <property type="entry name" value="Homeodomain-like"/>
    <property type="match status" value="1"/>
</dbReference>
<feature type="region of interest" description="Disordered" evidence="9">
    <location>
        <begin position="181"/>
        <end position="227"/>
    </location>
</feature>